<gene>
    <name evidence="8" type="ORF">PR048_023563</name>
</gene>
<evidence type="ECO:0000313" key="9">
    <source>
        <dbReference type="Proteomes" id="UP001159363"/>
    </source>
</evidence>
<dbReference type="SMART" id="SM00734">
    <property type="entry name" value="ZnF_Rad18"/>
    <property type="match status" value="1"/>
</dbReference>
<proteinExistence type="predicted"/>
<name>A0ABQ9GUE2_9NEOP</name>
<evidence type="ECO:0000256" key="5">
    <source>
        <dbReference type="ARBA" id="ARBA00023204"/>
    </source>
</evidence>
<evidence type="ECO:0000259" key="7">
    <source>
        <dbReference type="PROSITE" id="PS51908"/>
    </source>
</evidence>
<sequence>MCIRQKFWAPATPQRERFVSSTPCDTPESLRSPVINSRSRIIAAHDSAARNLNNEFDKHVNDCFIDRVPQPSTSSAMETIAELSNDLSSTKEEVTVKRDVHILSIFSPKKPGKAKVHENKVACPVCSVDVSEMHINQHLDACLKTPQK</sequence>
<evidence type="ECO:0000256" key="3">
    <source>
        <dbReference type="ARBA" id="ARBA00022771"/>
    </source>
</evidence>
<dbReference type="Gene3D" id="3.30.160.60">
    <property type="entry name" value="Classic Zinc Finger"/>
    <property type="match status" value="1"/>
</dbReference>
<keyword evidence="9" id="KW-1185">Reference proteome</keyword>
<accession>A0ABQ9GUE2</accession>
<keyword evidence="5 6" id="KW-0234">DNA repair</keyword>
<evidence type="ECO:0000256" key="1">
    <source>
        <dbReference type="ARBA" id="ARBA00022723"/>
    </source>
</evidence>
<dbReference type="Proteomes" id="UP001159363">
    <property type="component" value="Chromosome 8"/>
</dbReference>
<evidence type="ECO:0000256" key="4">
    <source>
        <dbReference type="ARBA" id="ARBA00022833"/>
    </source>
</evidence>
<reference evidence="8 9" key="1">
    <citation type="submission" date="2023-02" db="EMBL/GenBank/DDBJ databases">
        <title>LHISI_Scaffold_Assembly.</title>
        <authorList>
            <person name="Stuart O.P."/>
            <person name="Cleave R."/>
            <person name="Magrath M.J.L."/>
            <person name="Mikheyev A.S."/>
        </authorList>
    </citation>
    <scope>NUCLEOTIDE SEQUENCE [LARGE SCALE GENOMIC DNA]</scope>
    <source>
        <strain evidence="8">Daus_M_001</strain>
        <tissue evidence="8">Leg muscle</tissue>
    </source>
</reference>
<keyword evidence="1" id="KW-0479">Metal-binding</keyword>
<comment type="caution">
    <text evidence="8">The sequence shown here is derived from an EMBL/GenBank/DDBJ whole genome shotgun (WGS) entry which is preliminary data.</text>
</comment>
<dbReference type="PROSITE" id="PS51908">
    <property type="entry name" value="ZF_UBZ4"/>
    <property type="match status" value="1"/>
</dbReference>
<evidence type="ECO:0000256" key="6">
    <source>
        <dbReference type="PROSITE-ProRule" id="PRU01256"/>
    </source>
</evidence>
<protein>
    <recommendedName>
        <fullName evidence="7">UBZ4-type domain-containing protein</fullName>
    </recommendedName>
</protein>
<keyword evidence="4" id="KW-0862">Zinc</keyword>
<feature type="domain" description="UBZ4-type" evidence="7">
    <location>
        <begin position="120"/>
        <end position="147"/>
    </location>
</feature>
<keyword evidence="3 6" id="KW-0863">Zinc-finger</keyword>
<evidence type="ECO:0000313" key="8">
    <source>
        <dbReference type="EMBL" id="KAJ8875665.1"/>
    </source>
</evidence>
<organism evidence="8 9">
    <name type="scientific">Dryococelus australis</name>
    <dbReference type="NCBI Taxonomy" id="614101"/>
    <lineage>
        <taxon>Eukaryota</taxon>
        <taxon>Metazoa</taxon>
        <taxon>Ecdysozoa</taxon>
        <taxon>Arthropoda</taxon>
        <taxon>Hexapoda</taxon>
        <taxon>Insecta</taxon>
        <taxon>Pterygota</taxon>
        <taxon>Neoptera</taxon>
        <taxon>Polyneoptera</taxon>
        <taxon>Phasmatodea</taxon>
        <taxon>Verophasmatodea</taxon>
        <taxon>Anareolatae</taxon>
        <taxon>Phasmatidae</taxon>
        <taxon>Eurycanthinae</taxon>
        <taxon>Dryococelus</taxon>
    </lineage>
</organism>
<dbReference type="EMBL" id="JARBHB010000009">
    <property type="protein sequence ID" value="KAJ8875665.1"/>
    <property type="molecule type" value="Genomic_DNA"/>
</dbReference>
<evidence type="ECO:0000256" key="2">
    <source>
        <dbReference type="ARBA" id="ARBA00022763"/>
    </source>
</evidence>
<keyword evidence="2 6" id="KW-0227">DNA damage</keyword>
<dbReference type="InterPro" id="IPR006642">
    <property type="entry name" value="Rad18_UBZ4"/>
</dbReference>